<comment type="caution">
    <text evidence="2">The sequence shown here is derived from an EMBL/GenBank/DDBJ whole genome shotgun (WGS) entry which is preliminary data.</text>
</comment>
<dbReference type="EMBL" id="JAUSUB010000007">
    <property type="protein sequence ID" value="MDQ0270300.1"/>
    <property type="molecule type" value="Genomic_DNA"/>
</dbReference>
<gene>
    <name evidence="2" type="ORF">J2S17_002175</name>
</gene>
<reference evidence="2 3" key="1">
    <citation type="submission" date="2023-07" db="EMBL/GenBank/DDBJ databases">
        <title>Genomic Encyclopedia of Type Strains, Phase IV (KMG-IV): sequencing the most valuable type-strain genomes for metagenomic binning, comparative biology and taxonomic classification.</title>
        <authorList>
            <person name="Goeker M."/>
        </authorList>
    </citation>
    <scope>NUCLEOTIDE SEQUENCE [LARGE SCALE GENOMIC DNA]</scope>
    <source>
        <strain evidence="2 3">DSM 23494</strain>
    </source>
</reference>
<sequence>MMIVKPRSPAPQLTFMECLNNHLDLSLKEKQYLENLRKGEVGERAWEKQLNTLSAEVLILYDLTLEINHTLFQIDALCIFQNEIIAFEVKNYQGEFHIKNNLWYSSSLNEIKNPLLQVRRNESLLRQIAKRHKIRLPIKYPLIFVHPEFMLYEIPPNENIILIPQIRRFIETLNKKPSILNKSHHQIAEMLISMNIQRDDYSLKFNYCFEGMRKGIWCNKCNGKIVRWGKSNLFCEQCQTEESIATGVLRSIQNLKILFPSQKISTALVHEWCGELASKITIQRILKRDLNKMGGSKNIYYV</sequence>
<organism evidence="2 3">
    <name type="scientific">Cytobacillus purgationiresistens</name>
    <dbReference type="NCBI Taxonomy" id="863449"/>
    <lineage>
        <taxon>Bacteria</taxon>
        <taxon>Bacillati</taxon>
        <taxon>Bacillota</taxon>
        <taxon>Bacilli</taxon>
        <taxon>Bacillales</taxon>
        <taxon>Bacillaceae</taxon>
        <taxon>Cytobacillus</taxon>
    </lineage>
</organism>
<feature type="domain" description="NERD" evidence="1">
    <location>
        <begin position="38"/>
        <end position="148"/>
    </location>
</feature>
<evidence type="ECO:0000313" key="2">
    <source>
        <dbReference type="EMBL" id="MDQ0270300.1"/>
    </source>
</evidence>
<dbReference type="PROSITE" id="PS50965">
    <property type="entry name" value="NERD"/>
    <property type="match status" value="1"/>
</dbReference>
<dbReference type="InterPro" id="IPR011528">
    <property type="entry name" value="NERD"/>
</dbReference>
<evidence type="ECO:0000259" key="1">
    <source>
        <dbReference type="PROSITE" id="PS50965"/>
    </source>
</evidence>
<protein>
    <recommendedName>
        <fullName evidence="1">NERD domain-containing protein</fullName>
    </recommendedName>
</protein>
<name>A0ABU0AGX3_9BACI</name>
<dbReference type="Proteomes" id="UP001238088">
    <property type="component" value="Unassembled WGS sequence"/>
</dbReference>
<dbReference type="Pfam" id="PF08378">
    <property type="entry name" value="NERD"/>
    <property type="match status" value="1"/>
</dbReference>
<proteinExistence type="predicted"/>
<keyword evidence="3" id="KW-1185">Reference proteome</keyword>
<evidence type="ECO:0000313" key="3">
    <source>
        <dbReference type="Proteomes" id="UP001238088"/>
    </source>
</evidence>
<accession>A0ABU0AGX3</accession>